<dbReference type="InterPro" id="IPR020845">
    <property type="entry name" value="AMP-binding_CS"/>
</dbReference>
<dbReference type="RefSeq" id="XP_003176829.1">
    <property type="nucleotide sequence ID" value="XM_003176781.1"/>
</dbReference>
<dbReference type="InterPro" id="IPR045851">
    <property type="entry name" value="AMP-bd_C_sf"/>
</dbReference>
<dbReference type="GO" id="GO:0006631">
    <property type="term" value="P:fatty acid metabolic process"/>
    <property type="evidence" value="ECO:0007669"/>
    <property type="project" value="TreeGrafter"/>
</dbReference>
<dbReference type="PANTHER" id="PTHR43201:SF8">
    <property type="entry name" value="ACYL-COA SYNTHETASE FAMILY MEMBER 3"/>
    <property type="match status" value="1"/>
</dbReference>
<dbReference type="eggNOG" id="KOG1176">
    <property type="taxonomic scope" value="Eukaryota"/>
</dbReference>
<evidence type="ECO:0000256" key="1">
    <source>
        <dbReference type="ARBA" id="ARBA00006432"/>
    </source>
</evidence>
<feature type="domain" description="AMP-dependent synthetase/ligase" evidence="2">
    <location>
        <begin position="60"/>
        <end position="384"/>
    </location>
</feature>
<dbReference type="InterPro" id="IPR042099">
    <property type="entry name" value="ANL_N_sf"/>
</dbReference>
<protein>
    <recommendedName>
        <fullName evidence="2">AMP-dependent synthetase/ligase domain-containing protein</fullName>
    </recommendedName>
</protein>
<dbReference type="GO" id="GO:0031956">
    <property type="term" value="F:medium-chain fatty acid-CoA ligase activity"/>
    <property type="evidence" value="ECO:0007669"/>
    <property type="project" value="TreeGrafter"/>
</dbReference>
<dbReference type="Gene3D" id="3.40.50.12780">
    <property type="entry name" value="N-terminal domain of ligase-like"/>
    <property type="match status" value="1"/>
</dbReference>
<dbReference type="InterPro" id="IPR000873">
    <property type="entry name" value="AMP-dep_synth/lig_dom"/>
</dbReference>
<dbReference type="AlphaFoldDB" id="E5R2V6"/>
<dbReference type="PROSITE" id="PS00455">
    <property type="entry name" value="AMP_BINDING"/>
    <property type="match status" value="1"/>
</dbReference>
<dbReference type="VEuPathDB" id="FungiDB:MGYG_00915"/>
<dbReference type="Gene3D" id="3.30.300.30">
    <property type="match status" value="1"/>
</dbReference>
<dbReference type="OMA" id="YICTLAP"/>
<dbReference type="InParanoid" id="E5R2V6"/>
<dbReference type="GeneID" id="10032151"/>
<dbReference type="SUPFAM" id="SSF56801">
    <property type="entry name" value="Acetyl-CoA synthetase-like"/>
    <property type="match status" value="1"/>
</dbReference>
<dbReference type="PANTHER" id="PTHR43201">
    <property type="entry name" value="ACYL-COA SYNTHETASE"/>
    <property type="match status" value="1"/>
</dbReference>
<keyword evidence="4" id="KW-1185">Reference proteome</keyword>
<evidence type="ECO:0000313" key="3">
    <source>
        <dbReference type="EMBL" id="EFQ97877.1"/>
    </source>
</evidence>
<dbReference type="OrthoDB" id="6614653at2759"/>
<dbReference type="CDD" id="cd04433">
    <property type="entry name" value="AFD_class_I"/>
    <property type="match status" value="1"/>
</dbReference>
<accession>E5R2V6</accession>
<comment type="similarity">
    <text evidence="1">Belongs to the ATP-dependent AMP-binding enzyme family.</text>
</comment>
<sequence>MATEGFPSHPFFERLVESVPLNDGIIIHDPNNDITATFDRFLNDVIELRRTIREQVPDLLDSNGIVREEGVYICTLAPASYEFFVATFAAWAVGAAVSPLATGLTPQEISFLIQRNKAVLLIASASQRNAAAEAQKCMKNETGKTINIIGVDLTVPVPSTKRQYHIDENVVLSPQRPFILLLTSGTTGPPKGVVRKMPAYDLRGMTGATNDDLALCHRAIHWGFGIYPPVATISNGLSVYIVDADPSPQQIWEVFRQKKLTMAYATNLTLLRLMEYYKEHLAGLEPEKLKEYSEGMKKLKYIGCGGTVPMPSVGLFWKDMRGGQPITILYGTSEAGGGLTTTPEGYDVTKRVIGKPMPGVQVKLSEGDHGEVLIKSNDLFLGYLGNEAATKAAFDEDGFYKTGDLVHIEEDGNYVIDGRVNEDFVRSRTLKVGILELEDKLSELPYIAEAFVVAVPDMEILHRVAVIARLKPSFKEENTNGIGSEGNSTPNMLFKMRRDLTDLKVAQYKLPTLLRILKDDDIIPRTTTDKVIRKKVIQAYFPQSADCRVEDLPKEVLVWDLKNDKNAESTGLWDWAAAQD</sequence>
<evidence type="ECO:0000313" key="4">
    <source>
        <dbReference type="Proteomes" id="UP000002669"/>
    </source>
</evidence>
<name>E5R2V6_ARTGP</name>
<evidence type="ECO:0000259" key="2">
    <source>
        <dbReference type="Pfam" id="PF00501"/>
    </source>
</evidence>
<reference evidence="4" key="1">
    <citation type="journal article" date="2012" name="MBio">
        <title>Comparative genome analysis of Trichophyton rubrum and related dermatophytes reveals candidate genes involved in infection.</title>
        <authorList>
            <person name="Martinez D.A."/>
            <person name="Oliver B.G."/>
            <person name="Graeser Y."/>
            <person name="Goldberg J.M."/>
            <person name="Li W."/>
            <person name="Martinez-Rossi N.M."/>
            <person name="Monod M."/>
            <person name="Shelest E."/>
            <person name="Barton R.C."/>
            <person name="Birch E."/>
            <person name="Brakhage A.A."/>
            <person name="Chen Z."/>
            <person name="Gurr S.J."/>
            <person name="Heiman D."/>
            <person name="Heitman J."/>
            <person name="Kosti I."/>
            <person name="Rossi A."/>
            <person name="Saif S."/>
            <person name="Samalova M."/>
            <person name="Saunders C.W."/>
            <person name="Shea T."/>
            <person name="Summerbell R.C."/>
            <person name="Xu J."/>
            <person name="Young S."/>
            <person name="Zeng Q."/>
            <person name="Birren B.W."/>
            <person name="Cuomo C.A."/>
            <person name="White T.C."/>
        </authorList>
    </citation>
    <scope>NUCLEOTIDE SEQUENCE [LARGE SCALE GENOMIC DNA]</scope>
    <source>
        <strain evidence="4">ATCC MYA-4604 / CBS 118893</strain>
    </source>
</reference>
<proteinExistence type="inferred from homology"/>
<dbReference type="HOGENOM" id="CLU_000022_59_11_1"/>
<dbReference type="EMBL" id="DS989822">
    <property type="protein sequence ID" value="EFQ97877.1"/>
    <property type="molecule type" value="Genomic_DNA"/>
</dbReference>
<dbReference type="STRING" id="535722.E5R2V6"/>
<dbReference type="Proteomes" id="UP000002669">
    <property type="component" value="Unassembled WGS sequence"/>
</dbReference>
<gene>
    <name evidence="3" type="ORF">MGYG_00915</name>
</gene>
<organism evidence="4">
    <name type="scientific">Arthroderma gypseum (strain ATCC MYA-4604 / CBS 118893)</name>
    <name type="common">Microsporum gypseum</name>
    <dbReference type="NCBI Taxonomy" id="535722"/>
    <lineage>
        <taxon>Eukaryota</taxon>
        <taxon>Fungi</taxon>
        <taxon>Dikarya</taxon>
        <taxon>Ascomycota</taxon>
        <taxon>Pezizomycotina</taxon>
        <taxon>Eurotiomycetes</taxon>
        <taxon>Eurotiomycetidae</taxon>
        <taxon>Onygenales</taxon>
        <taxon>Arthrodermataceae</taxon>
        <taxon>Nannizzia</taxon>
    </lineage>
</organism>
<dbReference type="Pfam" id="PF00501">
    <property type="entry name" value="AMP-binding"/>
    <property type="match status" value="1"/>
</dbReference>